<dbReference type="OrthoDB" id="9996331at2759"/>
<feature type="non-terminal residue" evidence="1">
    <location>
        <position position="113"/>
    </location>
</feature>
<gene>
    <name evidence="1" type="ORF">DIABBA_LOCUS8302</name>
</gene>
<dbReference type="EMBL" id="OU898280">
    <property type="protein sequence ID" value="CAG9835059.1"/>
    <property type="molecule type" value="Genomic_DNA"/>
</dbReference>
<proteinExistence type="predicted"/>
<sequence>MTHYKYIMQRLERGSEFDSLKSTRTDLTCSVNIVHINFHSNTLIHQSLKFATALQVDATSVNATQAIALLKAGLRQRAVVNRLNLSQSAVSRVYRRYQDTADYIRRQGGCRKR</sequence>
<evidence type="ECO:0000313" key="2">
    <source>
        <dbReference type="Proteomes" id="UP001153709"/>
    </source>
</evidence>
<name>A0A9N9SZ44_DIABA</name>
<keyword evidence="2" id="KW-1185">Reference proteome</keyword>
<organism evidence="1 2">
    <name type="scientific">Diabrotica balteata</name>
    <name type="common">Banded cucumber beetle</name>
    <dbReference type="NCBI Taxonomy" id="107213"/>
    <lineage>
        <taxon>Eukaryota</taxon>
        <taxon>Metazoa</taxon>
        <taxon>Ecdysozoa</taxon>
        <taxon>Arthropoda</taxon>
        <taxon>Hexapoda</taxon>
        <taxon>Insecta</taxon>
        <taxon>Pterygota</taxon>
        <taxon>Neoptera</taxon>
        <taxon>Endopterygota</taxon>
        <taxon>Coleoptera</taxon>
        <taxon>Polyphaga</taxon>
        <taxon>Cucujiformia</taxon>
        <taxon>Chrysomeloidea</taxon>
        <taxon>Chrysomelidae</taxon>
        <taxon>Galerucinae</taxon>
        <taxon>Diabroticina</taxon>
        <taxon>Diabroticites</taxon>
        <taxon>Diabrotica</taxon>
    </lineage>
</organism>
<accession>A0A9N9SZ44</accession>
<dbReference type="AlphaFoldDB" id="A0A9N9SZ44"/>
<evidence type="ECO:0000313" key="1">
    <source>
        <dbReference type="EMBL" id="CAG9835059.1"/>
    </source>
</evidence>
<dbReference type="Proteomes" id="UP001153709">
    <property type="component" value="Chromosome 5"/>
</dbReference>
<reference evidence="1" key="1">
    <citation type="submission" date="2022-01" db="EMBL/GenBank/DDBJ databases">
        <authorList>
            <person name="King R."/>
        </authorList>
    </citation>
    <scope>NUCLEOTIDE SEQUENCE</scope>
</reference>
<protein>
    <submittedName>
        <fullName evidence="1">Uncharacterized protein</fullName>
    </submittedName>
</protein>